<organism evidence="2 3">
    <name type="scientific">Cellulosilyticum lentocellum (strain ATCC 49066 / DSM 5427 / NCIMB 11756 / RHM5)</name>
    <name type="common">Clostridium lentocellum</name>
    <dbReference type="NCBI Taxonomy" id="642492"/>
    <lineage>
        <taxon>Bacteria</taxon>
        <taxon>Bacillati</taxon>
        <taxon>Bacillota</taxon>
        <taxon>Clostridia</taxon>
        <taxon>Lachnospirales</taxon>
        <taxon>Cellulosilyticaceae</taxon>
        <taxon>Cellulosilyticum</taxon>
    </lineage>
</organism>
<dbReference type="KEGG" id="cle:Clole_3227"/>
<dbReference type="Proteomes" id="UP000008467">
    <property type="component" value="Chromosome"/>
</dbReference>
<sequence length="277" mass="31227">MKKVRRGALIFGIILLSVILAIISHAILPADLNLAELNSLLVKEFGFPVVACLYFLVLYCHCSMSIFRYGKEASLNKWQIGVRFGLAFGLLYQVGMLEITPDLTSFTLEFVKHQFLIGLGDFLPVLILCVLLSLLLERKENNKKCLLPLEKKTVTVIVIAQAFFLERIVGYEIGIVDSAYEACKWPCVFWNVVMGITFGVSYVLLLPIFQQYKNKAIHLMGVAIGLNWLWFNGFIVLVIEGTLGVMLIRGLLDVGVLVLVTFLLEKGYLRDELEIQF</sequence>
<feature type="transmembrane region" description="Helical" evidence="1">
    <location>
        <begin position="47"/>
        <end position="66"/>
    </location>
</feature>
<feature type="transmembrane region" description="Helical" evidence="1">
    <location>
        <begin position="216"/>
        <end position="239"/>
    </location>
</feature>
<protein>
    <submittedName>
        <fullName evidence="2">Uncharacterized protein</fullName>
    </submittedName>
</protein>
<dbReference type="RefSeq" id="WP_013658199.1">
    <property type="nucleotide sequence ID" value="NC_015275.1"/>
</dbReference>
<proteinExistence type="predicted"/>
<feature type="transmembrane region" description="Helical" evidence="1">
    <location>
        <begin position="78"/>
        <end position="95"/>
    </location>
</feature>
<name>F2JPY6_CELLD</name>
<evidence type="ECO:0000256" key="1">
    <source>
        <dbReference type="SAM" id="Phobius"/>
    </source>
</evidence>
<feature type="transmembrane region" description="Helical" evidence="1">
    <location>
        <begin position="245"/>
        <end position="264"/>
    </location>
</feature>
<dbReference type="STRING" id="642492.Clole_3227"/>
<evidence type="ECO:0000313" key="2">
    <source>
        <dbReference type="EMBL" id="ADZ84921.1"/>
    </source>
</evidence>
<dbReference type="HOGENOM" id="CLU_1003597_0_0_9"/>
<accession>F2JPY6</accession>
<feature type="transmembrane region" description="Helical" evidence="1">
    <location>
        <begin position="7"/>
        <end position="27"/>
    </location>
</feature>
<dbReference type="EMBL" id="CP002582">
    <property type="protein sequence ID" value="ADZ84921.1"/>
    <property type="molecule type" value="Genomic_DNA"/>
</dbReference>
<dbReference type="AlphaFoldDB" id="F2JPY6"/>
<keyword evidence="1" id="KW-1133">Transmembrane helix</keyword>
<evidence type="ECO:0000313" key="3">
    <source>
        <dbReference type="Proteomes" id="UP000008467"/>
    </source>
</evidence>
<keyword evidence="1" id="KW-0472">Membrane</keyword>
<keyword evidence="1" id="KW-0812">Transmembrane</keyword>
<feature type="transmembrane region" description="Helical" evidence="1">
    <location>
        <begin position="188"/>
        <end position="209"/>
    </location>
</feature>
<feature type="transmembrane region" description="Helical" evidence="1">
    <location>
        <begin position="115"/>
        <end position="136"/>
    </location>
</feature>
<reference evidence="2 3" key="1">
    <citation type="journal article" date="2011" name="J. Bacteriol.">
        <title>Complete genome sequence of the cellulose-degrading bacterium Cellulosilyticum lentocellum.</title>
        <authorList>
            <consortium name="US DOE Joint Genome Institute"/>
            <person name="Miller D.A."/>
            <person name="Suen G."/>
            <person name="Bruce D."/>
            <person name="Copeland A."/>
            <person name="Cheng J.F."/>
            <person name="Detter C."/>
            <person name="Goodwin L.A."/>
            <person name="Han C.S."/>
            <person name="Hauser L.J."/>
            <person name="Land M.L."/>
            <person name="Lapidus A."/>
            <person name="Lucas S."/>
            <person name="Meincke L."/>
            <person name="Pitluck S."/>
            <person name="Tapia R."/>
            <person name="Teshima H."/>
            <person name="Woyke T."/>
            <person name="Fox B.G."/>
            <person name="Angert E.R."/>
            <person name="Currie C.R."/>
        </authorList>
    </citation>
    <scope>NUCLEOTIDE SEQUENCE [LARGE SCALE GENOMIC DNA]</scope>
    <source>
        <strain evidence="3">ATCC 49066 / DSM 5427 / NCIMB 11756 / RHM5</strain>
    </source>
</reference>
<gene>
    <name evidence="2" type="ordered locus">Clole_3227</name>
</gene>
<keyword evidence="3" id="KW-1185">Reference proteome</keyword>